<dbReference type="SFLD" id="SFLDG01129">
    <property type="entry name" value="C1.5:_HAD__Beta-PGM__Phosphata"/>
    <property type="match status" value="1"/>
</dbReference>
<keyword evidence="2" id="KW-1185">Reference proteome</keyword>
<dbReference type="NCBIfam" id="TIGR01549">
    <property type="entry name" value="HAD-SF-IA-v1"/>
    <property type="match status" value="1"/>
</dbReference>
<sequence length="238" mass="26196">MKYQAAIFDMDGTILNTIEDLTNALNYAMKETGHRHNYTNEDTKNFFGSGVEVALTRALAYEAGARLDSLVAVGTKDEVIPKSVTKEEVERISQVYRPYYAAHAGIATKPFDGIVEMIQALKAKGIACAVVSNKPDEAVQSLVKTFFDGVFDFSLGQKASIKRKPAPDMNEECLRVLKVAREHCVYIGDSEIDVQTAQNSAMDEIAVTWGFRSADFLKTHGANEIVNDSNELFAAITK</sequence>
<dbReference type="EMBL" id="AP019309">
    <property type="protein sequence ID" value="BBH25945.1"/>
    <property type="molecule type" value="Genomic_DNA"/>
</dbReference>
<dbReference type="PANTHER" id="PTHR43434">
    <property type="entry name" value="PHOSPHOGLYCOLATE PHOSPHATASE"/>
    <property type="match status" value="1"/>
</dbReference>
<dbReference type="OrthoDB" id="9792518at2"/>
<dbReference type="InterPro" id="IPR023214">
    <property type="entry name" value="HAD_sf"/>
</dbReference>
<gene>
    <name evidence="1" type="ORF">SG0102_08790</name>
</gene>
<dbReference type="SUPFAM" id="SSF56784">
    <property type="entry name" value="HAD-like"/>
    <property type="match status" value="1"/>
</dbReference>
<dbReference type="InParanoid" id="A0A3G9JC39"/>
<dbReference type="InterPro" id="IPR023198">
    <property type="entry name" value="PGP-like_dom2"/>
</dbReference>
<dbReference type="PANTHER" id="PTHR43434:SF1">
    <property type="entry name" value="PHOSPHOGLYCOLATE PHOSPHATASE"/>
    <property type="match status" value="1"/>
</dbReference>
<dbReference type="GO" id="GO:0008967">
    <property type="term" value="F:phosphoglycolate phosphatase activity"/>
    <property type="evidence" value="ECO:0007669"/>
    <property type="project" value="TreeGrafter"/>
</dbReference>
<dbReference type="InterPro" id="IPR006439">
    <property type="entry name" value="HAD-SF_hydro_IA"/>
</dbReference>
<dbReference type="InterPro" id="IPR036412">
    <property type="entry name" value="HAD-like_sf"/>
</dbReference>
<dbReference type="PROSITE" id="PS01228">
    <property type="entry name" value="COF_1"/>
    <property type="match status" value="1"/>
</dbReference>
<dbReference type="GO" id="GO:0006281">
    <property type="term" value="P:DNA repair"/>
    <property type="evidence" value="ECO:0007669"/>
    <property type="project" value="TreeGrafter"/>
</dbReference>
<dbReference type="KEGG" id="ebm:SG0102_08790"/>
<name>A0A3G9JC39_9FIRM</name>
<dbReference type="Gene3D" id="3.40.50.1000">
    <property type="entry name" value="HAD superfamily/HAD-like"/>
    <property type="match status" value="1"/>
</dbReference>
<dbReference type="InterPro" id="IPR041492">
    <property type="entry name" value="HAD_2"/>
</dbReference>
<dbReference type="FunFam" id="3.40.50.1000:FF:000022">
    <property type="entry name" value="Phosphoglycolate phosphatase"/>
    <property type="match status" value="1"/>
</dbReference>
<dbReference type="Proteomes" id="UP000268059">
    <property type="component" value="Chromosome"/>
</dbReference>
<reference evidence="1 2" key="1">
    <citation type="submission" date="2018-11" db="EMBL/GenBank/DDBJ databases">
        <title>Novel Erysipelotrichaceae bacterium isolated from small intestine of a swine.</title>
        <authorList>
            <person name="Kim J.S."/>
            <person name="Choe H."/>
            <person name="Lee Y.R."/>
            <person name="Kim K.M."/>
            <person name="Park D.S."/>
        </authorList>
    </citation>
    <scope>NUCLEOTIDE SEQUENCE [LARGE SCALE GENOMIC DNA]</scope>
    <source>
        <strain evidence="1 2">SG0102</strain>
    </source>
</reference>
<accession>A0A3G9JC39</accession>
<dbReference type="SFLD" id="SFLDG01135">
    <property type="entry name" value="C1.5.6:_HAD__Beta-PGM__Phospha"/>
    <property type="match status" value="1"/>
</dbReference>
<protein>
    <submittedName>
        <fullName evidence="1">Phosphoglycolate phosphatase</fullName>
    </submittedName>
</protein>
<organism evidence="1 2">
    <name type="scientific">Intestinibaculum porci</name>
    <dbReference type="NCBI Taxonomy" id="2487118"/>
    <lineage>
        <taxon>Bacteria</taxon>
        <taxon>Bacillati</taxon>
        <taxon>Bacillota</taxon>
        <taxon>Erysipelotrichia</taxon>
        <taxon>Erysipelotrichales</taxon>
        <taxon>Erysipelotrichaceae</taxon>
        <taxon>Intestinibaculum</taxon>
    </lineage>
</organism>
<evidence type="ECO:0000313" key="2">
    <source>
        <dbReference type="Proteomes" id="UP000268059"/>
    </source>
</evidence>
<dbReference type="SFLD" id="SFLDS00003">
    <property type="entry name" value="Haloacid_Dehalogenase"/>
    <property type="match status" value="1"/>
</dbReference>
<dbReference type="GO" id="GO:0005829">
    <property type="term" value="C:cytosol"/>
    <property type="evidence" value="ECO:0007669"/>
    <property type="project" value="TreeGrafter"/>
</dbReference>
<dbReference type="InterPro" id="IPR050155">
    <property type="entry name" value="HAD-like_hydrolase_sf"/>
</dbReference>
<dbReference type="AlphaFoldDB" id="A0A3G9JC39"/>
<dbReference type="Gene3D" id="1.10.150.240">
    <property type="entry name" value="Putative phosphatase, domain 2"/>
    <property type="match status" value="1"/>
</dbReference>
<evidence type="ECO:0000313" key="1">
    <source>
        <dbReference type="EMBL" id="BBH25945.1"/>
    </source>
</evidence>
<proteinExistence type="predicted"/>
<dbReference type="Pfam" id="PF13419">
    <property type="entry name" value="HAD_2"/>
    <property type="match status" value="1"/>
</dbReference>